<sequence>TDWPTPQAVLVITGELDGYIEPCGCTGKENQKGGLSRRQNFLTALKSEGWPVVAVDLGGLVKRFGRQAEVKYQSIADGLRQMGYSGIGFGPADLRLPAEELVAAVAPVGNEPTPFLSANVGLLGLDANITPRFRVVEIGGLRIGITSVLGNSKSGDIRNAAIEVTAAEAALQEVVKLMQPGLCDHYVLLSWGNPEEARSLAKSFPQFDIVVTAGGADEPPSKLPVLENGARLVELGHKGMFAV</sequence>
<feature type="non-terminal residue" evidence="1">
    <location>
        <position position="243"/>
    </location>
</feature>
<proteinExistence type="predicted"/>
<gene>
    <name evidence="1" type="ORF">S01H1_72309</name>
</gene>
<feature type="non-terminal residue" evidence="1">
    <location>
        <position position="1"/>
    </location>
</feature>
<dbReference type="InterPro" id="IPR029052">
    <property type="entry name" value="Metallo-depent_PP-like"/>
</dbReference>
<organism evidence="1">
    <name type="scientific">marine sediment metagenome</name>
    <dbReference type="NCBI Taxonomy" id="412755"/>
    <lineage>
        <taxon>unclassified sequences</taxon>
        <taxon>metagenomes</taxon>
        <taxon>ecological metagenomes</taxon>
    </lineage>
</organism>
<name>X0XFD9_9ZZZZ</name>
<reference evidence="1" key="1">
    <citation type="journal article" date="2014" name="Front. Microbiol.">
        <title>High frequency of phylogenetically diverse reductive dehalogenase-homologous genes in deep subseafloor sedimentary metagenomes.</title>
        <authorList>
            <person name="Kawai M."/>
            <person name="Futagami T."/>
            <person name="Toyoda A."/>
            <person name="Takaki Y."/>
            <person name="Nishi S."/>
            <person name="Hori S."/>
            <person name="Arai W."/>
            <person name="Tsubouchi T."/>
            <person name="Morono Y."/>
            <person name="Uchiyama I."/>
            <person name="Ito T."/>
            <person name="Fujiyama A."/>
            <person name="Inagaki F."/>
            <person name="Takami H."/>
        </authorList>
    </citation>
    <scope>NUCLEOTIDE SEQUENCE</scope>
    <source>
        <strain evidence="1">Expedition CK06-06</strain>
    </source>
</reference>
<accession>X0XFD9</accession>
<dbReference type="SUPFAM" id="SSF56300">
    <property type="entry name" value="Metallo-dependent phosphatases"/>
    <property type="match status" value="1"/>
</dbReference>
<protein>
    <submittedName>
        <fullName evidence="1">Uncharacterized protein</fullName>
    </submittedName>
</protein>
<dbReference type="AlphaFoldDB" id="X0XFD9"/>
<dbReference type="EMBL" id="BARS01048211">
    <property type="protein sequence ID" value="GAG34112.1"/>
    <property type="molecule type" value="Genomic_DNA"/>
</dbReference>
<evidence type="ECO:0000313" key="1">
    <source>
        <dbReference type="EMBL" id="GAG34112.1"/>
    </source>
</evidence>
<dbReference type="Gene3D" id="3.60.21.10">
    <property type="match status" value="1"/>
</dbReference>
<comment type="caution">
    <text evidence="1">The sequence shown here is derived from an EMBL/GenBank/DDBJ whole genome shotgun (WGS) entry which is preliminary data.</text>
</comment>